<gene>
    <name evidence="1" type="ORF">DFH08DRAFT_1000450</name>
</gene>
<proteinExistence type="predicted"/>
<evidence type="ECO:0000313" key="1">
    <source>
        <dbReference type="EMBL" id="KAJ7348530.1"/>
    </source>
</evidence>
<comment type="caution">
    <text evidence="1">The sequence shown here is derived from an EMBL/GenBank/DDBJ whole genome shotgun (WGS) entry which is preliminary data.</text>
</comment>
<dbReference type="EMBL" id="JARIHO010000017">
    <property type="protein sequence ID" value="KAJ7348530.1"/>
    <property type="molecule type" value="Genomic_DNA"/>
</dbReference>
<dbReference type="AlphaFoldDB" id="A0AAD7A417"/>
<sequence length="188" mass="20852">MRPSSMSQRSWDVDDVRGCASPTDRCARPEYKNSHISIFPSRSLRPLRSPSALFHGHEDYNDDVYLPFVSGFDNNPVISSAELWQTGGFRSVILPSHFASANGMRRGYVAAASWLLLPSRFYFLSFSSAIQFDSPSGSMALSPELSKPSSFASSFGTPNLASVILLWYPDDLNVDIPLLQLSKRLHST</sequence>
<protein>
    <submittedName>
        <fullName evidence="1">Uncharacterized protein</fullName>
    </submittedName>
</protein>
<evidence type="ECO:0000313" key="2">
    <source>
        <dbReference type="Proteomes" id="UP001218218"/>
    </source>
</evidence>
<organism evidence="1 2">
    <name type="scientific">Mycena albidolilacea</name>
    <dbReference type="NCBI Taxonomy" id="1033008"/>
    <lineage>
        <taxon>Eukaryota</taxon>
        <taxon>Fungi</taxon>
        <taxon>Dikarya</taxon>
        <taxon>Basidiomycota</taxon>
        <taxon>Agaricomycotina</taxon>
        <taxon>Agaricomycetes</taxon>
        <taxon>Agaricomycetidae</taxon>
        <taxon>Agaricales</taxon>
        <taxon>Marasmiineae</taxon>
        <taxon>Mycenaceae</taxon>
        <taxon>Mycena</taxon>
    </lineage>
</organism>
<dbReference type="Proteomes" id="UP001218218">
    <property type="component" value="Unassembled WGS sequence"/>
</dbReference>
<reference evidence="1" key="1">
    <citation type="submission" date="2023-03" db="EMBL/GenBank/DDBJ databases">
        <title>Massive genome expansion in bonnet fungi (Mycena s.s.) driven by repeated elements and novel gene families across ecological guilds.</title>
        <authorList>
            <consortium name="Lawrence Berkeley National Laboratory"/>
            <person name="Harder C.B."/>
            <person name="Miyauchi S."/>
            <person name="Viragh M."/>
            <person name="Kuo A."/>
            <person name="Thoen E."/>
            <person name="Andreopoulos B."/>
            <person name="Lu D."/>
            <person name="Skrede I."/>
            <person name="Drula E."/>
            <person name="Henrissat B."/>
            <person name="Morin E."/>
            <person name="Kohler A."/>
            <person name="Barry K."/>
            <person name="LaButti K."/>
            <person name="Morin E."/>
            <person name="Salamov A."/>
            <person name="Lipzen A."/>
            <person name="Mereny Z."/>
            <person name="Hegedus B."/>
            <person name="Baldrian P."/>
            <person name="Stursova M."/>
            <person name="Weitz H."/>
            <person name="Taylor A."/>
            <person name="Grigoriev I.V."/>
            <person name="Nagy L.G."/>
            <person name="Martin F."/>
            <person name="Kauserud H."/>
        </authorList>
    </citation>
    <scope>NUCLEOTIDE SEQUENCE</scope>
    <source>
        <strain evidence="1">CBHHK002</strain>
    </source>
</reference>
<keyword evidence="2" id="KW-1185">Reference proteome</keyword>
<name>A0AAD7A417_9AGAR</name>
<accession>A0AAD7A417</accession>